<dbReference type="Pfam" id="PF04222">
    <property type="entry name" value="DUF416"/>
    <property type="match status" value="1"/>
</dbReference>
<keyword evidence="2" id="KW-1185">Reference proteome</keyword>
<dbReference type="RefSeq" id="WP_249470389.1">
    <property type="nucleotide sequence ID" value="NZ_JAMBEP010000001.1"/>
</dbReference>
<dbReference type="InterPro" id="IPR023381">
    <property type="entry name" value="YP001051499.1-like_dom_sf"/>
</dbReference>
<evidence type="ECO:0000313" key="2">
    <source>
        <dbReference type="Proteomes" id="UP001431217"/>
    </source>
</evidence>
<dbReference type="Proteomes" id="UP001431217">
    <property type="component" value="Unassembled WGS sequence"/>
</dbReference>
<proteinExistence type="predicted"/>
<organism evidence="1 2">
    <name type="scientific">Luteimonas galliterrae</name>
    <dbReference type="NCBI Taxonomy" id="2940486"/>
    <lineage>
        <taxon>Bacteria</taxon>
        <taxon>Pseudomonadati</taxon>
        <taxon>Pseudomonadota</taxon>
        <taxon>Gammaproteobacteria</taxon>
        <taxon>Lysobacterales</taxon>
        <taxon>Lysobacteraceae</taxon>
        <taxon>Luteimonas</taxon>
    </lineage>
</organism>
<protein>
    <submittedName>
        <fullName evidence="1">YjaG family protein</fullName>
    </submittedName>
</protein>
<gene>
    <name evidence="1" type="ORF">M2650_01685</name>
</gene>
<dbReference type="EMBL" id="JAMBEP010000001">
    <property type="protein sequence ID" value="MCL1633358.1"/>
    <property type="molecule type" value="Genomic_DNA"/>
</dbReference>
<sequence>MLTFNEQVLKEQLAEMVEVRRSLFAAMVATRLSVGYESYAGVGSGKFKAGLDYLWANLDAKGSTQDVSRYVEEAIALIPEESDAQRPFAAQADNAASALAYALRSLIDRNPQEAAWAARVAYESADNLVIQRADVEIGGEEAENRIIEDPLIQSELDRQRLDVEIAATSALDEATFERLRAECREWGLNFFGRLS</sequence>
<dbReference type="Gene3D" id="1.20.1590.10">
    <property type="entry name" value="YP_001051499.1 domain like"/>
    <property type="match status" value="1"/>
</dbReference>
<dbReference type="InterPro" id="IPR007338">
    <property type="entry name" value="DUF416"/>
</dbReference>
<reference evidence="1 2" key="1">
    <citation type="submission" date="2022-05" db="EMBL/GenBank/DDBJ databases">
        <title>Luteimonas sp. SX5, whole genome shotgun sequencing project.</title>
        <authorList>
            <person name="Zhao G."/>
            <person name="Shen L."/>
        </authorList>
    </citation>
    <scope>NUCLEOTIDE SEQUENCE [LARGE SCALE GENOMIC DNA]</scope>
    <source>
        <strain evidence="1 2">SX5</strain>
    </source>
</reference>
<evidence type="ECO:0000313" key="1">
    <source>
        <dbReference type="EMBL" id="MCL1633358.1"/>
    </source>
</evidence>
<accession>A0ABT0MFG9</accession>
<comment type="caution">
    <text evidence="1">The sequence shown here is derived from an EMBL/GenBank/DDBJ whole genome shotgun (WGS) entry which is preliminary data.</text>
</comment>
<name>A0ABT0MFG9_9GAMM</name>